<protein>
    <submittedName>
        <fullName evidence="1">Uncharacterized protein</fullName>
    </submittedName>
</protein>
<evidence type="ECO:0000313" key="1">
    <source>
        <dbReference type="EMBL" id="GAC34897.1"/>
    </source>
</evidence>
<dbReference type="Proteomes" id="UP000006322">
    <property type="component" value="Unassembled WGS sequence"/>
</dbReference>
<keyword evidence="2" id="KW-1185">Reference proteome</keyword>
<proteinExistence type="predicted"/>
<name>K6ZXE8_9ALTE</name>
<dbReference type="RefSeq" id="WP_007106661.1">
    <property type="nucleotide sequence ID" value="NZ_BAER01000118.1"/>
</dbReference>
<accession>K6ZXE8</accession>
<sequence length="53" mass="6255">MNNQNKNTYFNWFDKVNKPQTSELDLIQRLAQENALLKKILFQKEQEGVESAV</sequence>
<organism evidence="1 2">
    <name type="scientific">Paraglaciecola polaris LMG 21857</name>
    <dbReference type="NCBI Taxonomy" id="1129793"/>
    <lineage>
        <taxon>Bacteria</taxon>
        <taxon>Pseudomonadati</taxon>
        <taxon>Pseudomonadota</taxon>
        <taxon>Gammaproteobacteria</taxon>
        <taxon>Alteromonadales</taxon>
        <taxon>Alteromonadaceae</taxon>
        <taxon>Paraglaciecola</taxon>
    </lineage>
</organism>
<dbReference type="AlphaFoldDB" id="K6ZXE8"/>
<evidence type="ECO:0000313" key="2">
    <source>
        <dbReference type="Proteomes" id="UP000006322"/>
    </source>
</evidence>
<gene>
    <name evidence="1" type="ORF">GPLA_4018</name>
</gene>
<reference evidence="2" key="1">
    <citation type="journal article" date="2014" name="Environ. Microbiol.">
        <title>Comparative genomics of the marine bacterial genus Glaciecola reveals the high degree of genomic diversity and genomic characteristic for cold adaptation.</title>
        <authorList>
            <person name="Qin Q.L."/>
            <person name="Xie B.B."/>
            <person name="Yu Y."/>
            <person name="Shu Y.L."/>
            <person name="Rong J.C."/>
            <person name="Zhang Y.J."/>
            <person name="Zhao D.L."/>
            <person name="Chen X.L."/>
            <person name="Zhang X.Y."/>
            <person name="Chen B."/>
            <person name="Zhou B.C."/>
            <person name="Zhang Y.Z."/>
        </authorList>
    </citation>
    <scope>NUCLEOTIDE SEQUENCE [LARGE SCALE GENOMIC DNA]</scope>
    <source>
        <strain evidence="2">LMG 21857</strain>
    </source>
</reference>
<dbReference type="EMBL" id="BAER01000118">
    <property type="protein sequence ID" value="GAC34897.1"/>
    <property type="molecule type" value="Genomic_DNA"/>
</dbReference>
<comment type="caution">
    <text evidence="1">The sequence shown here is derived from an EMBL/GenBank/DDBJ whole genome shotgun (WGS) entry which is preliminary data.</text>
</comment>